<keyword evidence="9" id="KW-0804">Transcription</keyword>
<evidence type="ECO:0000259" key="13">
    <source>
        <dbReference type="PROSITE" id="PS50118"/>
    </source>
</evidence>
<comment type="similarity">
    <text evidence="2">Belongs to the SRY family.</text>
</comment>
<comment type="function">
    <text evidence="11">Transcriptional regulator that controls a genetic switch in male development. It is necessary and sufficient for initiating male sex determination by directing the development of supporting cell precursors (pre-Sertoli cells) as Sertoli rather than granulosa cells. Involved in different aspects of gene regulation including promoter activation or repression. Binds to the DNA consensus sequence 5'-[AT]AACAA[AT]-3'. SRY HMG box recognizes DNA by partial intercalation in the minor groove and promotes DNA bending. Also involved in pre-mRNA splicing. In male adult brain involved in the maintenance of motor functions of dopaminergic neurons.</text>
</comment>
<evidence type="ECO:0000256" key="5">
    <source>
        <dbReference type="ARBA" id="ARBA00022860"/>
    </source>
</evidence>
<evidence type="ECO:0000313" key="15">
    <source>
        <dbReference type="Proteomes" id="UP000752696"/>
    </source>
</evidence>
<evidence type="ECO:0000256" key="10">
    <source>
        <dbReference type="ARBA" id="ARBA00032498"/>
    </source>
</evidence>
<dbReference type="InterPro" id="IPR009071">
    <property type="entry name" value="HMG_box_dom"/>
</dbReference>
<dbReference type="GO" id="GO:0000978">
    <property type="term" value="F:RNA polymerase II cis-regulatory region sequence-specific DNA binding"/>
    <property type="evidence" value="ECO:0007669"/>
    <property type="project" value="TreeGrafter"/>
</dbReference>
<dbReference type="Pfam" id="PF00505">
    <property type="entry name" value="HMG_box"/>
    <property type="match status" value="1"/>
</dbReference>
<dbReference type="EMBL" id="CAJDYZ010011484">
    <property type="protein sequence ID" value="CAD1479552.1"/>
    <property type="molecule type" value="Genomic_DNA"/>
</dbReference>
<dbReference type="GO" id="GO:0005516">
    <property type="term" value="F:calmodulin binding"/>
    <property type="evidence" value="ECO:0007669"/>
    <property type="project" value="UniProtKB-KW"/>
</dbReference>
<keyword evidence="6" id="KW-0726">Sexual differentiation</keyword>
<dbReference type="PANTHER" id="PTHR10270">
    <property type="entry name" value="SOX TRANSCRIPTION FACTOR"/>
    <property type="match status" value="1"/>
</dbReference>
<keyword evidence="8" id="KW-0010">Activator</keyword>
<evidence type="ECO:0000256" key="7">
    <source>
        <dbReference type="ARBA" id="ARBA00023125"/>
    </source>
</evidence>
<dbReference type="InterPro" id="IPR050140">
    <property type="entry name" value="SRY-related_HMG-box_TF-like"/>
</dbReference>
<keyword evidence="7 12" id="KW-0238">DNA-binding</keyword>
<evidence type="ECO:0000256" key="8">
    <source>
        <dbReference type="ARBA" id="ARBA00023159"/>
    </source>
</evidence>
<sequence>AIQTAEVKEKSFSGSPDRQAIVKSSFACGVSGQSCDDCKNEKAKAEMFKVSLATDDGRLGNDKENVPRKKIRVEARQVCDNRAESNEEKIFVLQQLGRTQIHPDGFPAFLCIDDSNGLKRKIPRPANAFMLFANEWRKKLAAENPRESNKDISVRLVSHFSP</sequence>
<keyword evidence="4" id="KW-0221">Differentiation</keyword>
<keyword evidence="15" id="KW-1185">Reference proteome</keyword>
<evidence type="ECO:0000313" key="14">
    <source>
        <dbReference type="EMBL" id="CAD1479552.1"/>
    </source>
</evidence>
<dbReference type="GO" id="GO:0007548">
    <property type="term" value="P:sex differentiation"/>
    <property type="evidence" value="ECO:0007669"/>
    <property type="project" value="UniProtKB-KW"/>
</dbReference>
<dbReference type="Gene3D" id="1.10.30.10">
    <property type="entry name" value="High mobility group box domain"/>
    <property type="match status" value="1"/>
</dbReference>
<dbReference type="AlphaFoldDB" id="A0A6V7HGK4"/>
<evidence type="ECO:0000256" key="11">
    <source>
        <dbReference type="ARBA" id="ARBA00045821"/>
    </source>
</evidence>
<gene>
    <name evidence="14" type="ORF">MHI_LOCUS868085</name>
</gene>
<comment type="subcellular location">
    <subcellularLocation>
        <location evidence="1">Nucleus speckle</location>
    </subcellularLocation>
</comment>
<evidence type="ECO:0000256" key="4">
    <source>
        <dbReference type="ARBA" id="ARBA00022782"/>
    </source>
</evidence>
<accession>A0A6V7HGK4</accession>
<feature type="DNA-binding region" description="HMG box" evidence="12">
    <location>
        <begin position="122"/>
        <end position="162"/>
    </location>
</feature>
<evidence type="ECO:0000256" key="2">
    <source>
        <dbReference type="ARBA" id="ARBA00005998"/>
    </source>
</evidence>
<evidence type="ECO:0000256" key="6">
    <source>
        <dbReference type="ARBA" id="ARBA00022928"/>
    </source>
</evidence>
<dbReference type="SUPFAM" id="SSF47095">
    <property type="entry name" value="HMG-box"/>
    <property type="match status" value="1"/>
</dbReference>
<dbReference type="Proteomes" id="UP000752696">
    <property type="component" value="Unassembled WGS sequence"/>
</dbReference>
<proteinExistence type="inferred from homology"/>
<comment type="caution">
    <text evidence="14">The sequence shown here is derived from an EMBL/GenBank/DDBJ whole genome shotgun (WGS) entry which is preliminary data.</text>
</comment>
<evidence type="ECO:0000256" key="1">
    <source>
        <dbReference type="ARBA" id="ARBA00004324"/>
    </source>
</evidence>
<evidence type="ECO:0000256" key="3">
    <source>
        <dbReference type="ARBA" id="ARBA00019052"/>
    </source>
</evidence>
<name>A0A6V7HGK4_9HYME</name>
<organism evidence="14 15">
    <name type="scientific">Heterotrigona itama</name>
    <dbReference type="NCBI Taxonomy" id="395501"/>
    <lineage>
        <taxon>Eukaryota</taxon>
        <taxon>Metazoa</taxon>
        <taxon>Ecdysozoa</taxon>
        <taxon>Arthropoda</taxon>
        <taxon>Hexapoda</taxon>
        <taxon>Insecta</taxon>
        <taxon>Pterygota</taxon>
        <taxon>Neoptera</taxon>
        <taxon>Endopterygota</taxon>
        <taxon>Hymenoptera</taxon>
        <taxon>Apocrita</taxon>
        <taxon>Aculeata</taxon>
        <taxon>Apoidea</taxon>
        <taxon>Anthophila</taxon>
        <taxon>Apidae</taxon>
        <taxon>Heterotrigona</taxon>
    </lineage>
</organism>
<feature type="domain" description="HMG box" evidence="13">
    <location>
        <begin position="122"/>
        <end position="162"/>
    </location>
</feature>
<dbReference type="GO" id="GO:0030154">
    <property type="term" value="P:cell differentiation"/>
    <property type="evidence" value="ECO:0007669"/>
    <property type="project" value="UniProtKB-KW"/>
</dbReference>
<dbReference type="PANTHER" id="PTHR10270:SF161">
    <property type="entry name" value="SEX-DETERMINING REGION Y PROTEIN"/>
    <property type="match status" value="1"/>
</dbReference>
<dbReference type="PROSITE" id="PS50118">
    <property type="entry name" value="HMG_BOX_2"/>
    <property type="match status" value="1"/>
</dbReference>
<evidence type="ECO:0000256" key="9">
    <source>
        <dbReference type="ARBA" id="ARBA00023163"/>
    </source>
</evidence>
<dbReference type="GO" id="GO:0001228">
    <property type="term" value="F:DNA-binding transcription activator activity, RNA polymerase II-specific"/>
    <property type="evidence" value="ECO:0007669"/>
    <property type="project" value="TreeGrafter"/>
</dbReference>
<feature type="non-terminal residue" evidence="14">
    <location>
        <position position="1"/>
    </location>
</feature>
<feature type="non-terminal residue" evidence="14">
    <location>
        <position position="162"/>
    </location>
</feature>
<dbReference type="OrthoDB" id="6247875at2759"/>
<evidence type="ECO:0000256" key="12">
    <source>
        <dbReference type="PROSITE-ProRule" id="PRU00267"/>
    </source>
</evidence>
<dbReference type="InterPro" id="IPR036910">
    <property type="entry name" value="HMG_box_dom_sf"/>
</dbReference>
<reference evidence="14" key="1">
    <citation type="submission" date="2020-07" db="EMBL/GenBank/DDBJ databases">
        <authorList>
            <person name="Nazaruddin N."/>
        </authorList>
    </citation>
    <scope>NUCLEOTIDE SEQUENCE</scope>
</reference>
<keyword evidence="5" id="KW-0112">Calmodulin-binding</keyword>
<protein>
    <recommendedName>
        <fullName evidence="3">Sex-determining region Y protein</fullName>
    </recommendedName>
    <alternativeName>
        <fullName evidence="10">Testis-determining factor</fullName>
    </alternativeName>
</protein>
<dbReference type="GO" id="GO:0016607">
    <property type="term" value="C:nuclear speck"/>
    <property type="evidence" value="ECO:0007669"/>
    <property type="project" value="UniProtKB-SubCell"/>
</dbReference>
<keyword evidence="12" id="KW-0539">Nucleus</keyword>